<dbReference type="Proteomes" id="UP000199612">
    <property type="component" value="Unassembled WGS sequence"/>
</dbReference>
<reference evidence="2" key="1">
    <citation type="submission" date="2016-10" db="EMBL/GenBank/DDBJ databases">
        <authorList>
            <person name="Varghese N."/>
            <person name="Submissions S."/>
        </authorList>
    </citation>
    <scope>NUCLEOTIDE SEQUENCE [LARGE SCALE GENOMIC DNA]</scope>
    <source>
        <strain evidence="2">DSM 23664</strain>
    </source>
</reference>
<proteinExistence type="predicted"/>
<keyword evidence="2" id="KW-1185">Reference proteome</keyword>
<dbReference type="AlphaFoldDB" id="A0A1I1JDX8"/>
<protein>
    <submittedName>
        <fullName evidence="1">Uncharacterized protein</fullName>
    </submittedName>
</protein>
<evidence type="ECO:0000313" key="2">
    <source>
        <dbReference type="Proteomes" id="UP000199612"/>
    </source>
</evidence>
<sequence length="211" mass="23613">MKKHFNIAALVMAVFSIVALSALIINVGLELAAENEARAEDYQIAQETEVAEIQEEPEPELQIQTPAIHPAGHGFITWYYTVQGEPIDYEEVTTSGFEISPESEVVFTKDQPTDEGVYSRLVGAIKSKHEQDARAIHFMEGYMNDDLTEGTMQYASSEQIRGEVRFTVEADGEIIANASDWEALPETDERTVQDFQTTAESMLVNWGAYNR</sequence>
<evidence type="ECO:0000313" key="1">
    <source>
        <dbReference type="EMBL" id="SFC44163.1"/>
    </source>
</evidence>
<gene>
    <name evidence="1" type="ORF">SAMN04488102_1078</name>
</gene>
<accession>A0A1I1JDX8</accession>
<organism evidence="1 2">
    <name type="scientific">Alkalibacterium subtropicum</name>
    <dbReference type="NCBI Taxonomy" id="753702"/>
    <lineage>
        <taxon>Bacteria</taxon>
        <taxon>Bacillati</taxon>
        <taxon>Bacillota</taxon>
        <taxon>Bacilli</taxon>
        <taxon>Lactobacillales</taxon>
        <taxon>Carnobacteriaceae</taxon>
        <taxon>Alkalibacterium</taxon>
    </lineage>
</organism>
<name>A0A1I1JDX8_9LACT</name>
<dbReference type="STRING" id="753702.SAMN04488102_1078"/>
<dbReference type="EMBL" id="FOLT01000007">
    <property type="protein sequence ID" value="SFC44163.1"/>
    <property type="molecule type" value="Genomic_DNA"/>
</dbReference>